<evidence type="ECO:0000313" key="2">
    <source>
        <dbReference type="Proteomes" id="UP001150924"/>
    </source>
</evidence>
<proteinExistence type="predicted"/>
<dbReference type="AlphaFoldDB" id="A0A9X3F5K5"/>
<accession>A0A9X3F5K5</accession>
<protein>
    <submittedName>
        <fullName evidence="1">Uncharacterized protein</fullName>
    </submittedName>
</protein>
<reference evidence="1" key="1">
    <citation type="submission" date="2022-11" db="EMBL/GenBank/DDBJ databases">
        <title>Minimal conservation of predation-associated metabolite biosynthetic gene clusters underscores biosynthetic potential of Myxococcota including descriptions for ten novel species: Archangium lansinium sp. nov., Myxococcus landrumus sp. nov., Nannocystis bai.</title>
        <authorList>
            <person name="Ahearne A."/>
            <person name="Stevens C."/>
            <person name="Phillips K."/>
        </authorList>
    </citation>
    <scope>NUCLEOTIDE SEQUENCE</scope>
    <source>
        <strain evidence="1">Na p29</strain>
    </source>
</reference>
<comment type="caution">
    <text evidence="1">The sequence shown here is derived from an EMBL/GenBank/DDBJ whole genome shotgun (WGS) entry which is preliminary data.</text>
</comment>
<keyword evidence="2" id="KW-1185">Reference proteome</keyword>
<name>A0A9X3F5K5_9BACT</name>
<evidence type="ECO:0000313" key="1">
    <source>
        <dbReference type="EMBL" id="MCY1011916.1"/>
    </source>
</evidence>
<gene>
    <name evidence="1" type="ORF">OV079_41515</name>
</gene>
<dbReference type="RefSeq" id="WP_267775235.1">
    <property type="nucleotide sequence ID" value="NZ_JAPNKE010000002.1"/>
</dbReference>
<dbReference type="EMBL" id="JAPNKE010000002">
    <property type="protein sequence ID" value="MCY1011916.1"/>
    <property type="molecule type" value="Genomic_DNA"/>
</dbReference>
<dbReference type="Proteomes" id="UP001150924">
    <property type="component" value="Unassembled WGS sequence"/>
</dbReference>
<organism evidence="1 2">
    <name type="scientific">Nannocystis pusilla</name>
    <dbReference type="NCBI Taxonomy" id="889268"/>
    <lineage>
        <taxon>Bacteria</taxon>
        <taxon>Pseudomonadati</taxon>
        <taxon>Myxococcota</taxon>
        <taxon>Polyangia</taxon>
        <taxon>Nannocystales</taxon>
        <taxon>Nannocystaceae</taxon>
        <taxon>Nannocystis</taxon>
    </lineage>
</organism>
<sequence length="244" mass="28470">MLLLTEDTGDDAHAVVKSLVEKMLFLVEPGLDSKRLKYPRADERARKGMGFNCYKSRSPRDYAKKLLLAEAIVTHLLRSEGSALVFVHVDGDRRWSERDPEHLCENVYRFDEEILARVRAILDRHGRVDVIDRIIHVVPFWSVESWLFQNTEEALRILAETRPRYDEALARSEQWQRQPHLLDEQVRPKDEVAFQAKYNRRLAETRFPARRVNELGLSFAAVVMRLEQPTLRRLLAGFSRHASP</sequence>